<organism evidence="2 3">
    <name type="scientific">Herbaspirillum hiltneri N3</name>
    <dbReference type="NCBI Taxonomy" id="1262470"/>
    <lineage>
        <taxon>Bacteria</taxon>
        <taxon>Pseudomonadati</taxon>
        <taxon>Pseudomonadota</taxon>
        <taxon>Betaproteobacteria</taxon>
        <taxon>Burkholderiales</taxon>
        <taxon>Oxalobacteraceae</taxon>
        <taxon>Herbaspirillum</taxon>
    </lineage>
</organism>
<feature type="domain" description="HTH cro/C1-type" evidence="1">
    <location>
        <begin position="52"/>
        <end position="99"/>
    </location>
</feature>
<protein>
    <submittedName>
        <fullName evidence="2">DNA-binding protein</fullName>
    </submittedName>
</protein>
<proteinExistence type="predicted"/>
<dbReference type="Gene3D" id="3.30.450.180">
    <property type="match status" value="1"/>
</dbReference>
<name>A0ABM5V2I8_9BURK</name>
<dbReference type="GO" id="GO:0003677">
    <property type="term" value="F:DNA binding"/>
    <property type="evidence" value="ECO:0007669"/>
    <property type="project" value="UniProtKB-KW"/>
</dbReference>
<dbReference type="PANTHER" id="PTHR35010">
    <property type="entry name" value="BLL4672 PROTEIN-RELATED"/>
    <property type="match status" value="1"/>
</dbReference>
<dbReference type="Proteomes" id="UP000063429">
    <property type="component" value="Chromosome"/>
</dbReference>
<evidence type="ECO:0000313" key="3">
    <source>
        <dbReference type="Proteomes" id="UP000063429"/>
    </source>
</evidence>
<dbReference type="RefSeq" id="WP_053198531.1">
    <property type="nucleotide sequence ID" value="NZ_CP011409.1"/>
</dbReference>
<keyword evidence="3" id="KW-1185">Reference proteome</keyword>
<dbReference type="PANTHER" id="PTHR35010:SF2">
    <property type="entry name" value="BLL4672 PROTEIN"/>
    <property type="match status" value="1"/>
</dbReference>
<dbReference type="InterPro" id="IPR001387">
    <property type="entry name" value="Cro/C1-type_HTH"/>
</dbReference>
<keyword evidence="2" id="KW-0238">DNA-binding</keyword>
<evidence type="ECO:0000313" key="2">
    <source>
        <dbReference type="EMBL" id="AKZ63714.1"/>
    </source>
</evidence>
<dbReference type="CDD" id="cd00093">
    <property type="entry name" value="HTH_XRE"/>
    <property type="match status" value="1"/>
</dbReference>
<gene>
    <name evidence="2" type="ORF">F506_14500</name>
</gene>
<sequence>MPSDDTRQDKNLRPDIKRKALGEFIKSQREQISPTLAGLGHLSRGTRRRTPGLRREEVAQLCGISVTWYTWIEQGRTDSISPQALARIADALHLPRAKRTYLFELAEKKDPVHQDDHTENIAPEILEVVRSIRQPAYVLDRYWNALACNAPARKLFTGWLTAGSEYDNLLFFTFCTAASQELITDWEQRARRLVAEFRADCGQYLDDPQIKAMVEELSARSALFKRTWSLQDVVEREGGKRLFRHPVQGELTYQQVNFRVANRPDLKLITLMPA</sequence>
<dbReference type="EMBL" id="CP011409">
    <property type="protein sequence ID" value="AKZ63714.1"/>
    <property type="molecule type" value="Genomic_DNA"/>
</dbReference>
<dbReference type="InterPro" id="IPR041413">
    <property type="entry name" value="MLTR_LBD"/>
</dbReference>
<dbReference type="InterPro" id="IPR010982">
    <property type="entry name" value="Lambda_DNA-bd_dom_sf"/>
</dbReference>
<dbReference type="PROSITE" id="PS50943">
    <property type="entry name" value="HTH_CROC1"/>
    <property type="match status" value="1"/>
</dbReference>
<dbReference type="SUPFAM" id="SSF47413">
    <property type="entry name" value="lambda repressor-like DNA-binding domains"/>
    <property type="match status" value="1"/>
</dbReference>
<dbReference type="Pfam" id="PF13560">
    <property type="entry name" value="HTH_31"/>
    <property type="match status" value="1"/>
</dbReference>
<reference evidence="3" key="1">
    <citation type="journal article" date="2015" name="Genome Announc.">
        <title>Complete Genome Sequence of Herbaspirillum hiltneri N3 (DSM 17495), Isolated from Surface-Sterilized Wheat Roots.</title>
        <authorList>
            <person name="Guizelini D."/>
            <person name="Saizaki P.M."/>
            <person name="Coimbra N.A."/>
            <person name="Weiss V.A."/>
            <person name="Faoro H."/>
            <person name="Sfeir M.Z."/>
            <person name="Baura V.A."/>
            <person name="Monteiro R.A."/>
            <person name="Chubatsu L.S."/>
            <person name="Souza E.M."/>
            <person name="Cruz L.M."/>
            <person name="Pedrosa F.O."/>
            <person name="Raittz R.T."/>
            <person name="Marchaukoski J.N."/>
            <person name="Steffens M.B."/>
        </authorList>
    </citation>
    <scope>NUCLEOTIDE SEQUENCE [LARGE SCALE GENOMIC DNA]</scope>
    <source>
        <strain evidence="3">N3</strain>
    </source>
</reference>
<dbReference type="SMART" id="SM00530">
    <property type="entry name" value="HTH_XRE"/>
    <property type="match status" value="1"/>
</dbReference>
<accession>A0ABM5V2I8</accession>
<evidence type="ECO:0000259" key="1">
    <source>
        <dbReference type="PROSITE" id="PS50943"/>
    </source>
</evidence>
<dbReference type="Gene3D" id="1.10.260.40">
    <property type="entry name" value="lambda repressor-like DNA-binding domains"/>
    <property type="match status" value="1"/>
</dbReference>
<dbReference type="Pfam" id="PF17765">
    <property type="entry name" value="MLTR_LBD"/>
    <property type="match status" value="1"/>
</dbReference>